<evidence type="ECO:0000313" key="6">
    <source>
        <dbReference type="EMBL" id="QDL56436.1"/>
    </source>
</evidence>
<keyword evidence="3" id="KW-0378">Hydrolase</keyword>
<evidence type="ECO:0000256" key="1">
    <source>
        <dbReference type="ARBA" id="ARBA00022722"/>
    </source>
</evidence>
<dbReference type="SMART" id="SM00318">
    <property type="entry name" value="SNc"/>
    <property type="match status" value="1"/>
</dbReference>
<evidence type="ECO:0000256" key="2">
    <source>
        <dbReference type="ARBA" id="ARBA00022759"/>
    </source>
</evidence>
<dbReference type="EMBL" id="CP036282">
    <property type="protein sequence ID" value="QDL56436.1"/>
    <property type="molecule type" value="Genomic_DNA"/>
</dbReference>
<dbReference type="GO" id="GO:0004519">
    <property type="term" value="F:endonuclease activity"/>
    <property type="evidence" value="ECO:0007669"/>
    <property type="project" value="UniProtKB-KW"/>
</dbReference>
<dbReference type="PANTHER" id="PTHR12302">
    <property type="entry name" value="EBNA2 BINDING PROTEIN P100"/>
    <property type="match status" value="1"/>
</dbReference>
<dbReference type="Pfam" id="PF00565">
    <property type="entry name" value="SNase"/>
    <property type="match status" value="1"/>
</dbReference>
<feature type="region of interest" description="Disordered" evidence="4">
    <location>
        <begin position="167"/>
        <end position="190"/>
    </location>
</feature>
<dbReference type="Gene3D" id="2.40.50.90">
    <property type="match status" value="1"/>
</dbReference>
<dbReference type="Proteomes" id="UP000317365">
    <property type="component" value="Chromosome"/>
</dbReference>
<protein>
    <recommendedName>
        <fullName evidence="5">TNase-like domain-containing protein</fullName>
    </recommendedName>
</protein>
<organism evidence="6 7">
    <name type="scientific">Rhodoferax aquaticus</name>
    <dbReference type="NCBI Taxonomy" id="2527691"/>
    <lineage>
        <taxon>Bacteria</taxon>
        <taxon>Pseudomonadati</taxon>
        <taxon>Pseudomonadota</taxon>
        <taxon>Betaproteobacteria</taxon>
        <taxon>Burkholderiales</taxon>
        <taxon>Comamonadaceae</taxon>
        <taxon>Rhodoferax</taxon>
    </lineage>
</organism>
<dbReference type="InterPro" id="IPR035437">
    <property type="entry name" value="SNase_OB-fold_sf"/>
</dbReference>
<dbReference type="KEGG" id="rhg:EXZ61_21005"/>
<gene>
    <name evidence="6" type="ORF">EXZ61_21005</name>
</gene>
<dbReference type="PANTHER" id="PTHR12302:SF3">
    <property type="entry name" value="SERINE_THREONINE-PROTEIN KINASE 31"/>
    <property type="match status" value="1"/>
</dbReference>
<evidence type="ECO:0000259" key="5">
    <source>
        <dbReference type="PROSITE" id="PS50830"/>
    </source>
</evidence>
<proteinExistence type="predicted"/>
<accession>A0A515EUU0</accession>
<evidence type="ECO:0000256" key="3">
    <source>
        <dbReference type="ARBA" id="ARBA00022801"/>
    </source>
</evidence>
<evidence type="ECO:0000313" key="7">
    <source>
        <dbReference type="Proteomes" id="UP000317365"/>
    </source>
</evidence>
<keyword evidence="2" id="KW-0255">Endonuclease</keyword>
<feature type="domain" description="TNase-like" evidence="5">
    <location>
        <begin position="53"/>
        <end position="170"/>
    </location>
</feature>
<dbReference type="AlphaFoldDB" id="A0A515EUU0"/>
<dbReference type="PROSITE" id="PS50830">
    <property type="entry name" value="TNASE_3"/>
    <property type="match status" value="1"/>
</dbReference>
<sequence>MDTKAWMDVLVMRWHLALLFIFAFGWVSPSAFGSDYKHEIWTTTCDQTKGFHDGDTLTCVSNSERGTFVVRFAGLDAPETGQAHWRVARDKLREIAAPGTVAECYKTDQYGRQVCRLRSPRGNDLAETMIREGMAWHAVRFVSEQTPDERALYAHLEGEARATQRGLWAHPDPMPPSECRQLRKKHQKCR</sequence>
<dbReference type="SUPFAM" id="SSF50199">
    <property type="entry name" value="Staphylococcal nuclease"/>
    <property type="match status" value="1"/>
</dbReference>
<keyword evidence="1" id="KW-0540">Nuclease</keyword>
<reference evidence="7" key="1">
    <citation type="submission" date="2019-02" db="EMBL/GenBank/DDBJ databases">
        <title>Complete genome sequence of Rhodoferax sp. Gr-4.</title>
        <authorList>
            <person name="Jin L."/>
        </authorList>
    </citation>
    <scope>NUCLEOTIDE SEQUENCE [LARGE SCALE GENOMIC DNA]</scope>
    <source>
        <strain evidence="7">Gr-4</strain>
    </source>
</reference>
<keyword evidence="7" id="KW-1185">Reference proteome</keyword>
<name>A0A515EUU0_9BURK</name>
<dbReference type="GO" id="GO:0016787">
    <property type="term" value="F:hydrolase activity"/>
    <property type="evidence" value="ECO:0007669"/>
    <property type="project" value="UniProtKB-KW"/>
</dbReference>
<evidence type="ECO:0000256" key="4">
    <source>
        <dbReference type="SAM" id="MobiDB-lite"/>
    </source>
</evidence>
<reference evidence="7" key="2">
    <citation type="journal article" date="2020" name="Int. J. Syst. Evol. Microbiol.">
        <title>Genomic insights into a novel species Rhodoferax aquaticus sp. nov., isolated from freshwater.</title>
        <authorList>
            <person name="Li T."/>
            <person name="Zhuo Y."/>
            <person name="Jin C.Z."/>
            <person name="Wu X."/>
            <person name="Ko S.R."/>
            <person name="Jin F.J."/>
            <person name="Ahn C.Y."/>
            <person name="Oh H.M."/>
            <person name="Lee H.G."/>
            <person name="Jin L."/>
        </authorList>
    </citation>
    <scope>NUCLEOTIDE SEQUENCE [LARGE SCALE GENOMIC DNA]</scope>
    <source>
        <strain evidence="7">Gr-4</strain>
    </source>
</reference>
<dbReference type="InterPro" id="IPR016071">
    <property type="entry name" value="Staphylococal_nuclease_OB-fold"/>
</dbReference>